<dbReference type="Proteomes" id="UP001626550">
    <property type="component" value="Unassembled WGS sequence"/>
</dbReference>
<proteinExistence type="predicted"/>
<evidence type="ECO:0008006" key="3">
    <source>
        <dbReference type="Google" id="ProtNLM"/>
    </source>
</evidence>
<dbReference type="EMBL" id="JBJKFK010003641">
    <property type="protein sequence ID" value="KAL3309683.1"/>
    <property type="molecule type" value="Genomic_DNA"/>
</dbReference>
<name>A0ABD2PQB1_9PLAT</name>
<reference evidence="1 2" key="1">
    <citation type="submission" date="2024-11" db="EMBL/GenBank/DDBJ databases">
        <title>Adaptive evolution of stress response genes in parasites aligns with host niche diversity.</title>
        <authorList>
            <person name="Hahn C."/>
            <person name="Resl P."/>
        </authorList>
    </citation>
    <scope>NUCLEOTIDE SEQUENCE [LARGE SCALE GENOMIC DNA]</scope>
    <source>
        <strain evidence="1">EGGRZ-B1_66</strain>
        <tissue evidence="1">Body</tissue>
    </source>
</reference>
<keyword evidence="2" id="KW-1185">Reference proteome</keyword>
<protein>
    <recommendedName>
        <fullName evidence="3">Secreted protein</fullName>
    </recommendedName>
</protein>
<accession>A0ABD2PQB1</accession>
<gene>
    <name evidence="1" type="ORF">Ciccas_011766</name>
</gene>
<organism evidence="1 2">
    <name type="scientific">Cichlidogyrus casuarinus</name>
    <dbReference type="NCBI Taxonomy" id="1844966"/>
    <lineage>
        <taxon>Eukaryota</taxon>
        <taxon>Metazoa</taxon>
        <taxon>Spiralia</taxon>
        <taxon>Lophotrochozoa</taxon>
        <taxon>Platyhelminthes</taxon>
        <taxon>Monogenea</taxon>
        <taxon>Monopisthocotylea</taxon>
        <taxon>Dactylogyridea</taxon>
        <taxon>Ancyrocephalidae</taxon>
        <taxon>Cichlidogyrus</taxon>
    </lineage>
</organism>
<sequence length="125" mass="13826">MQVMLSVCVIASTKESVGCKLGHFQFQPPATIRLCAAIVITTTSSLSWLQCVPHRAAIKHAFDVSAGNWISRTNEIDDCDQRVVNFSVAFYVSNAAKPCIDESFSRESRSRGFKTRAGRECHDVD</sequence>
<comment type="caution">
    <text evidence="1">The sequence shown here is derived from an EMBL/GenBank/DDBJ whole genome shotgun (WGS) entry which is preliminary data.</text>
</comment>
<dbReference type="AlphaFoldDB" id="A0ABD2PQB1"/>
<evidence type="ECO:0000313" key="1">
    <source>
        <dbReference type="EMBL" id="KAL3309683.1"/>
    </source>
</evidence>
<evidence type="ECO:0000313" key="2">
    <source>
        <dbReference type="Proteomes" id="UP001626550"/>
    </source>
</evidence>